<evidence type="ECO:0000256" key="3">
    <source>
        <dbReference type="ARBA" id="ARBA00012643"/>
    </source>
</evidence>
<evidence type="ECO:0000256" key="2">
    <source>
        <dbReference type="ARBA" id="ARBA00011062"/>
    </source>
</evidence>
<dbReference type="InterPro" id="IPR036523">
    <property type="entry name" value="SurE-like_sf"/>
</dbReference>
<dbReference type="PANTHER" id="PTHR30457">
    <property type="entry name" value="5'-NUCLEOTIDASE SURE"/>
    <property type="match status" value="1"/>
</dbReference>
<keyword evidence="5 8" id="KW-0378">Hydrolase</keyword>
<evidence type="ECO:0000313" key="9">
    <source>
        <dbReference type="Proteomes" id="UP001589865"/>
    </source>
</evidence>
<dbReference type="InterPro" id="IPR030048">
    <property type="entry name" value="SurE"/>
</dbReference>
<evidence type="ECO:0000256" key="1">
    <source>
        <dbReference type="ARBA" id="ARBA00000815"/>
    </source>
</evidence>
<protein>
    <recommendedName>
        <fullName evidence="3">5'-nucleotidase</fullName>
        <ecNumber evidence="3">3.1.3.5</ecNumber>
    </recommendedName>
</protein>
<dbReference type="Gene3D" id="1.10.3130.20">
    <property type="entry name" value="Phycobilisome linker domain"/>
    <property type="match status" value="1"/>
</dbReference>
<dbReference type="RefSeq" id="WP_377043439.1">
    <property type="nucleotide sequence ID" value="NZ_JBHLUN010000005.1"/>
</dbReference>
<evidence type="ECO:0000259" key="6">
    <source>
        <dbReference type="Pfam" id="PF01975"/>
    </source>
</evidence>
<proteinExistence type="inferred from homology"/>
<dbReference type="SUPFAM" id="SSF64167">
    <property type="entry name" value="SurE-like"/>
    <property type="match status" value="2"/>
</dbReference>
<evidence type="ECO:0000313" key="8">
    <source>
        <dbReference type="EMBL" id="MFC0407714.1"/>
    </source>
</evidence>
<dbReference type="Gene3D" id="3.40.1210.10">
    <property type="entry name" value="Survival protein SurE-like phosphatase/nucleotidase"/>
    <property type="match status" value="2"/>
</dbReference>
<dbReference type="GO" id="GO:0008253">
    <property type="term" value="F:5'-nucleotidase activity"/>
    <property type="evidence" value="ECO:0007669"/>
    <property type="project" value="UniProtKB-EC"/>
</dbReference>
<name>A0ABV6JQ27_9PROT</name>
<dbReference type="GO" id="GO:0008254">
    <property type="term" value="F:3'-nucleotidase activity"/>
    <property type="evidence" value="ECO:0007669"/>
    <property type="project" value="UniProtKB-EC"/>
</dbReference>
<dbReference type="Proteomes" id="UP001589865">
    <property type="component" value="Unassembled WGS sequence"/>
</dbReference>
<reference evidence="8 9" key="1">
    <citation type="submission" date="2024-09" db="EMBL/GenBank/DDBJ databases">
        <authorList>
            <person name="Sun Q."/>
            <person name="Mori K."/>
        </authorList>
    </citation>
    <scope>NUCLEOTIDE SEQUENCE [LARGE SCALE GENOMIC DNA]</scope>
    <source>
        <strain evidence="8 9">TBRC 5777</strain>
    </source>
</reference>
<gene>
    <name evidence="8" type="primary">surE</name>
    <name evidence="8" type="ORF">ACFFGY_05600</name>
</gene>
<keyword evidence="9" id="KW-1185">Reference proteome</keyword>
<organism evidence="8 9">
    <name type="scientific">Roseomonas elaeocarpi</name>
    <dbReference type="NCBI Taxonomy" id="907779"/>
    <lineage>
        <taxon>Bacteria</taxon>
        <taxon>Pseudomonadati</taxon>
        <taxon>Pseudomonadota</taxon>
        <taxon>Alphaproteobacteria</taxon>
        <taxon>Acetobacterales</taxon>
        <taxon>Roseomonadaceae</taxon>
        <taxon>Roseomonas</taxon>
    </lineage>
</organism>
<dbReference type="InterPro" id="IPR002828">
    <property type="entry name" value="SurE-like_Pase/nucleotidase"/>
</dbReference>
<dbReference type="PANTHER" id="PTHR30457:SF0">
    <property type="entry name" value="PHOSPHATASE, PUTATIVE (AFU_ORTHOLOGUE AFUA_4G01070)-RELATED"/>
    <property type="match status" value="1"/>
</dbReference>
<comment type="similarity">
    <text evidence="2">Belongs to the SurE nucleotidase family.</text>
</comment>
<feature type="domain" description="Survival protein SurE-like phosphatase/nucleotidase" evidence="6">
    <location>
        <begin position="280"/>
        <end position="463"/>
    </location>
</feature>
<dbReference type="Pfam" id="PF01975">
    <property type="entry name" value="SurE"/>
    <property type="match status" value="2"/>
</dbReference>
<dbReference type="EMBL" id="JBHLUN010000005">
    <property type="protein sequence ID" value="MFC0407714.1"/>
    <property type="molecule type" value="Genomic_DNA"/>
</dbReference>
<keyword evidence="4" id="KW-0479">Metal-binding</keyword>
<feature type="domain" description="DUF4214" evidence="7">
    <location>
        <begin position="637"/>
        <end position="702"/>
    </location>
</feature>
<feature type="domain" description="Survival protein SurE-like phosphatase/nucleotidase" evidence="6">
    <location>
        <begin position="5"/>
        <end position="201"/>
    </location>
</feature>
<dbReference type="EC" id="3.1.3.5" evidence="3"/>
<sequence length="721" mass="73426">MALNILLTNDDGYDAPGITTLYTALTAAGYNVHIVAPEVNQSAQGSTLGGIAALTQPIAYSEFADGNYYVSGSPVVTTKAGLEYIYPELLGENAPDLVISGTNRGENIGTSENISGTVNGAVAALFDGVPSIAVSAGADENGSYDAAFSNAATLVTDLLAKLEAQQAAGEPILPDGQSLSINVPGDHVINGVTVTTIDRESTAEYPISEQADGSYNSSYVPAAASSGNPLSEGAQFLEGNATITPIDGNWTSTLADRDALEQRLSGLIEQDTAAAAPLKIMLTNDDGYESPGLAAVRQHLLDAGYDVTVVAPSEGQSGVGTALARGAFTVTEYEAGYHVGTTPSTTVYTGLDALLTGDNTPDLIVSGTNLGANVGEQAVSSGTVSAAVAAIFNYDIPAIAVSTGTDSTGAVPAGLYDTSAEFVTQLIADLQATEGADGRLLPDGTGLNINVPVGATIDNYAFTVLDAATNSSFRIGAGATDGQLAFSLGGAVSTDNPYSEGNAFNNGQITVTSIDGNYASDSLGTYNEIANLLGTSLGASADGLAYYAGSRGDFHVTFGAGGTLSVTSSDGSTSETLSDIGTLHFAEGSLDARAASDGGIAVAQFYEGLLGRDAEAGGFQFWAEQYAAGTSINSIAGAITGSAEYAQTTGTQDNATFVTSLYEHLLNRQVDDGGLSFWTGLLDNGSSRSDVVQAVADSAEYHTNELPVLFTQLATLDNVWG</sequence>
<comment type="caution">
    <text evidence="8">The sequence shown here is derived from an EMBL/GenBank/DDBJ whole genome shotgun (WGS) entry which is preliminary data.</text>
</comment>
<dbReference type="NCBIfam" id="TIGR00087">
    <property type="entry name" value="surE"/>
    <property type="match status" value="1"/>
</dbReference>
<evidence type="ECO:0000259" key="7">
    <source>
        <dbReference type="Pfam" id="PF13946"/>
    </source>
</evidence>
<comment type="catalytic activity">
    <reaction evidence="1">
        <text>a ribonucleoside 5'-phosphate + H2O = a ribonucleoside + phosphate</text>
        <dbReference type="Rhea" id="RHEA:12484"/>
        <dbReference type="ChEBI" id="CHEBI:15377"/>
        <dbReference type="ChEBI" id="CHEBI:18254"/>
        <dbReference type="ChEBI" id="CHEBI:43474"/>
        <dbReference type="ChEBI" id="CHEBI:58043"/>
        <dbReference type="EC" id="3.1.3.5"/>
    </reaction>
</comment>
<evidence type="ECO:0000256" key="4">
    <source>
        <dbReference type="ARBA" id="ARBA00022723"/>
    </source>
</evidence>
<dbReference type="Pfam" id="PF13946">
    <property type="entry name" value="DUF4214"/>
    <property type="match status" value="1"/>
</dbReference>
<evidence type="ECO:0000256" key="5">
    <source>
        <dbReference type="ARBA" id="ARBA00022801"/>
    </source>
</evidence>
<accession>A0ABV6JQ27</accession>
<dbReference type="InterPro" id="IPR038255">
    <property type="entry name" value="PBS_linker_sf"/>
</dbReference>
<dbReference type="InterPro" id="IPR025282">
    <property type="entry name" value="DUF4214"/>
</dbReference>